<dbReference type="InterPro" id="IPR001278">
    <property type="entry name" value="Arg-tRNA-ligase"/>
</dbReference>
<accession>A0A2U1MB46</accession>
<feature type="domain" description="DALR anticodon binding" evidence="4">
    <location>
        <begin position="431"/>
        <end position="553"/>
    </location>
</feature>
<keyword evidence="5" id="KW-0030">Aminoacyl-tRNA synthetase</keyword>
<dbReference type="PANTHER" id="PTHR11956">
    <property type="entry name" value="ARGINYL-TRNA SYNTHETASE"/>
    <property type="match status" value="1"/>
</dbReference>
<keyword evidence="5" id="KW-0436">Ligase</keyword>
<dbReference type="STRING" id="35608.A0A2U1MB46"/>
<dbReference type="GO" id="GO:0005737">
    <property type="term" value="C:cytoplasm"/>
    <property type="evidence" value="ECO:0007669"/>
    <property type="project" value="InterPro"/>
</dbReference>
<dbReference type="AlphaFoldDB" id="A0A2U1MB46"/>
<protein>
    <recommendedName>
        <fullName evidence="1">arginine--tRNA ligase</fullName>
        <ecNumber evidence="1">6.1.1.19</ecNumber>
    </recommendedName>
</protein>
<evidence type="ECO:0000259" key="4">
    <source>
        <dbReference type="SMART" id="SM00836"/>
    </source>
</evidence>
<gene>
    <name evidence="5" type="ORF">CTI12_AA394900</name>
</gene>
<dbReference type="InterPro" id="IPR009080">
    <property type="entry name" value="tRNAsynth_Ia_anticodon-bd"/>
</dbReference>
<evidence type="ECO:0000256" key="1">
    <source>
        <dbReference type="ARBA" id="ARBA00012837"/>
    </source>
</evidence>
<feature type="region of interest" description="Disordered" evidence="3">
    <location>
        <begin position="60"/>
        <end position="83"/>
    </location>
</feature>
<dbReference type="EC" id="6.1.1.19" evidence="1"/>
<dbReference type="SUPFAM" id="SSF47323">
    <property type="entry name" value="Anticodon-binding domain of a subclass of class I aminoacyl-tRNA synthetases"/>
    <property type="match status" value="1"/>
</dbReference>
<dbReference type="GO" id="GO:0005524">
    <property type="term" value="F:ATP binding"/>
    <property type="evidence" value="ECO:0007669"/>
    <property type="project" value="InterPro"/>
</dbReference>
<evidence type="ECO:0000313" key="5">
    <source>
        <dbReference type="EMBL" id="PWA58436.1"/>
    </source>
</evidence>
<evidence type="ECO:0000256" key="3">
    <source>
        <dbReference type="SAM" id="MobiDB-lite"/>
    </source>
</evidence>
<dbReference type="PANTHER" id="PTHR11956:SF5">
    <property type="entry name" value="ARGININE--TRNA LIGASE, CYTOPLASMIC"/>
    <property type="match status" value="1"/>
</dbReference>
<dbReference type="Pfam" id="PF05746">
    <property type="entry name" value="DALR_1"/>
    <property type="match status" value="1"/>
</dbReference>
<dbReference type="GO" id="GO:0006420">
    <property type="term" value="P:arginyl-tRNA aminoacylation"/>
    <property type="evidence" value="ECO:0007669"/>
    <property type="project" value="InterPro"/>
</dbReference>
<dbReference type="GO" id="GO:0004814">
    <property type="term" value="F:arginine-tRNA ligase activity"/>
    <property type="evidence" value="ECO:0007669"/>
    <property type="project" value="UniProtKB-EC"/>
</dbReference>
<comment type="catalytic activity">
    <reaction evidence="2">
        <text>tRNA(Arg) + L-arginine + ATP = L-arginyl-tRNA(Arg) + AMP + diphosphate</text>
        <dbReference type="Rhea" id="RHEA:20301"/>
        <dbReference type="Rhea" id="RHEA-COMP:9658"/>
        <dbReference type="Rhea" id="RHEA-COMP:9673"/>
        <dbReference type="ChEBI" id="CHEBI:30616"/>
        <dbReference type="ChEBI" id="CHEBI:32682"/>
        <dbReference type="ChEBI" id="CHEBI:33019"/>
        <dbReference type="ChEBI" id="CHEBI:78442"/>
        <dbReference type="ChEBI" id="CHEBI:78513"/>
        <dbReference type="ChEBI" id="CHEBI:456215"/>
        <dbReference type="EC" id="6.1.1.19"/>
    </reaction>
</comment>
<dbReference type="Gene3D" id="3.30.1360.70">
    <property type="entry name" value="Arginyl tRNA synthetase N-terminal domain"/>
    <property type="match status" value="1"/>
</dbReference>
<organism evidence="5 6">
    <name type="scientific">Artemisia annua</name>
    <name type="common">Sweet wormwood</name>
    <dbReference type="NCBI Taxonomy" id="35608"/>
    <lineage>
        <taxon>Eukaryota</taxon>
        <taxon>Viridiplantae</taxon>
        <taxon>Streptophyta</taxon>
        <taxon>Embryophyta</taxon>
        <taxon>Tracheophyta</taxon>
        <taxon>Spermatophyta</taxon>
        <taxon>Magnoliopsida</taxon>
        <taxon>eudicotyledons</taxon>
        <taxon>Gunneridae</taxon>
        <taxon>Pentapetalae</taxon>
        <taxon>asterids</taxon>
        <taxon>campanulids</taxon>
        <taxon>Asterales</taxon>
        <taxon>Asteraceae</taxon>
        <taxon>Asteroideae</taxon>
        <taxon>Anthemideae</taxon>
        <taxon>Artemisiinae</taxon>
        <taxon>Artemisia</taxon>
    </lineage>
</organism>
<dbReference type="OrthoDB" id="1602268at2759"/>
<evidence type="ECO:0000313" key="6">
    <source>
        <dbReference type="Proteomes" id="UP000245207"/>
    </source>
</evidence>
<dbReference type="InterPro" id="IPR008909">
    <property type="entry name" value="DALR_anticod-bd"/>
</dbReference>
<dbReference type="EMBL" id="PKPP01005897">
    <property type="protein sequence ID" value="PWA58436.1"/>
    <property type="molecule type" value="Genomic_DNA"/>
</dbReference>
<keyword evidence="6" id="KW-1185">Reference proteome</keyword>
<name>A0A2U1MB46_ARTAN</name>
<dbReference type="SMART" id="SM00836">
    <property type="entry name" value="DALR_1"/>
    <property type="match status" value="1"/>
</dbReference>
<sequence>MWHQWGKQEPKLFTTPSALINMSPESRCVFVSVLKARQGARRGLGATKWTKHILKIHISNMKSAGTEKNKQTKGASKKKEDKRWSLEEEVNKLIDEALERSFPGLGEKSETFICKEEYGDYQCESVLSIWPKLIEEGTEPKGPKSVGMTIKMELEKRSDMIEGTPCVRSFGFVTFKLSGKWMAKSLNKMVRYGIETWAPKLGFKRVIVEEITDYESSIVGTIRSSFIRDTFIRMLEYSQVSVNANKDEFLRDALSHVSDDKWSFSIEDIDGDAVTSCIVEGKLESLNFGKREIQDVSDSLKILWYALKVERADWIVCLSHVRHLEYVEMCITMKRLFLFQAAGWIPTTQDHKFSFAGYRTHAEPGKLVYLLENALTRCNSLVKQGKAPEYSAERVLCCALRYEYLKNPRMAECSFTVDEMFNEKGNTFLYLLNTKSQVTSVLANFGKDINLKNISELMLEKVELLEKDKGRALGFHLLMFTQILEESCFSVLPHILCQYLHDLSQKFTNYNSSYSRVSEDGSVAETSRLILCEATAVVMEKCFHLLGITPVSISGESLPEPLEILSELKSSCYDSVIPLARYPPKNSRFEIMTICPQINRDLDFKSGKLFGRILVHDKRGFLSDGWVPTYSPDFGMVSLFSSDWYDSIDIVNLGIVSLGNPMSRHSIPLTTSTLRMRAELVVTNEREDAFYHLQSTTKRLRFLDFRDIKGDGECGKIFLGGEDMSVVMYSITLKDAVDTDVEVKFRDIHAHHKVKGYIYAYYGSKFPYLNDFDMGFYTATLLEPSTITAGPVRLSRSKIAVPKKGSLVIYAKFFDVISRKVVLAGRHEFHSKIKGESRHTIRGRIRGCSLHLKVDWKYQV</sequence>
<dbReference type="InterPro" id="IPR036695">
    <property type="entry name" value="Arg-tRNA-synth_N_sf"/>
</dbReference>
<proteinExistence type="predicted"/>
<evidence type="ECO:0000256" key="2">
    <source>
        <dbReference type="ARBA" id="ARBA00049339"/>
    </source>
</evidence>
<comment type="caution">
    <text evidence="5">The sequence shown here is derived from an EMBL/GenBank/DDBJ whole genome shotgun (WGS) entry which is preliminary data.</text>
</comment>
<dbReference type="Gene3D" id="1.10.730.10">
    <property type="entry name" value="Isoleucyl-tRNA Synthetase, Domain 1"/>
    <property type="match status" value="1"/>
</dbReference>
<dbReference type="Proteomes" id="UP000245207">
    <property type="component" value="Unassembled WGS sequence"/>
</dbReference>
<reference evidence="5 6" key="1">
    <citation type="journal article" date="2018" name="Mol. Plant">
        <title>The genome of Artemisia annua provides insight into the evolution of Asteraceae family and artemisinin biosynthesis.</title>
        <authorList>
            <person name="Shen Q."/>
            <person name="Zhang L."/>
            <person name="Liao Z."/>
            <person name="Wang S."/>
            <person name="Yan T."/>
            <person name="Shi P."/>
            <person name="Liu M."/>
            <person name="Fu X."/>
            <person name="Pan Q."/>
            <person name="Wang Y."/>
            <person name="Lv Z."/>
            <person name="Lu X."/>
            <person name="Zhang F."/>
            <person name="Jiang W."/>
            <person name="Ma Y."/>
            <person name="Chen M."/>
            <person name="Hao X."/>
            <person name="Li L."/>
            <person name="Tang Y."/>
            <person name="Lv G."/>
            <person name="Zhou Y."/>
            <person name="Sun X."/>
            <person name="Brodelius P.E."/>
            <person name="Rose J.K.C."/>
            <person name="Tang K."/>
        </authorList>
    </citation>
    <scope>NUCLEOTIDE SEQUENCE [LARGE SCALE GENOMIC DNA]</scope>
    <source>
        <strain evidence="6">cv. Huhao1</strain>
        <tissue evidence="5">Leaf</tissue>
    </source>
</reference>